<protein>
    <recommendedName>
        <fullName evidence="6">BZIP domain-containing protein</fullName>
    </recommendedName>
</protein>
<keyword evidence="5" id="KW-1185">Reference proteome</keyword>
<dbReference type="GO" id="GO:0090575">
    <property type="term" value="C:RNA polymerase II transcription regulator complex"/>
    <property type="evidence" value="ECO:0007669"/>
    <property type="project" value="TreeGrafter"/>
</dbReference>
<dbReference type="Gene3D" id="1.20.5.170">
    <property type="match status" value="1"/>
</dbReference>
<evidence type="ECO:0000256" key="2">
    <source>
        <dbReference type="ARBA" id="ARBA00023242"/>
    </source>
</evidence>
<dbReference type="SUPFAM" id="SSF57959">
    <property type="entry name" value="Leucine zipper domain"/>
    <property type="match status" value="1"/>
</dbReference>
<feature type="compositionally biased region" description="Basic and acidic residues" evidence="3">
    <location>
        <begin position="57"/>
        <end position="83"/>
    </location>
</feature>
<dbReference type="CDD" id="cd14688">
    <property type="entry name" value="bZIP_YAP"/>
    <property type="match status" value="1"/>
</dbReference>
<evidence type="ECO:0008006" key="6">
    <source>
        <dbReference type="Google" id="ProtNLM"/>
    </source>
</evidence>
<dbReference type="GO" id="GO:0000976">
    <property type="term" value="F:transcription cis-regulatory region binding"/>
    <property type="evidence" value="ECO:0007669"/>
    <property type="project" value="InterPro"/>
</dbReference>
<dbReference type="OrthoDB" id="2590011at2759"/>
<keyword evidence="2" id="KW-0539">Nucleus</keyword>
<dbReference type="Gene3D" id="1.10.238.100">
    <property type="entry name" value="YAP1 redox domain. Chain B"/>
    <property type="match status" value="1"/>
</dbReference>
<gene>
    <name evidence="4" type="ORF">C7212DRAFT_154685</name>
</gene>
<dbReference type="EMBL" id="PYWC01000009">
    <property type="protein sequence ID" value="PWW79216.1"/>
    <property type="molecule type" value="Genomic_DNA"/>
</dbReference>
<comment type="caution">
    <text evidence="4">The sequence shown here is derived from an EMBL/GenBank/DDBJ whole genome shotgun (WGS) entry which is preliminary data.</text>
</comment>
<dbReference type="InterPro" id="IPR050936">
    <property type="entry name" value="AP-1-like"/>
</dbReference>
<name>A0A317T1D7_9PEZI</name>
<dbReference type="Proteomes" id="UP000246991">
    <property type="component" value="Unassembled WGS sequence"/>
</dbReference>
<sequence length="326" mass="36911">MGDVDNFENYPPHTQTHVRDITHSKSPGSDGTSPAERLEGSYSSRFNFELFKIGSSRNKDGEKPKRRGPKPDSKPALTRRQELNRQAQRTHRERKERYIRTIEEEVTRLREAFTLITREKTAMVEENRRLRAILDAHGIPYNFQNVSPNVGQQPRHDGYQPAPEVARFGSSYDEIGIDFVLALEKPCMDHIQILTTNATTNSAVDLHGHALMASCPPENHILRHAEIPWGSKTLDVGASELSVLFNLSNRLELEGELTPISVWALITRHERFPEFEMADFKALEEALLDKVKCYGFGAVIEEYEVDDALEVIITKKFGGEGDGVDN</sequence>
<evidence type="ECO:0000313" key="4">
    <source>
        <dbReference type="EMBL" id="PWW79216.1"/>
    </source>
</evidence>
<dbReference type="PANTHER" id="PTHR40621:SF6">
    <property type="entry name" value="AP-1-LIKE TRANSCRIPTION FACTOR YAP1-RELATED"/>
    <property type="match status" value="1"/>
</dbReference>
<organism evidence="4 5">
    <name type="scientific">Tuber magnatum</name>
    <name type="common">white Piedmont truffle</name>
    <dbReference type="NCBI Taxonomy" id="42249"/>
    <lineage>
        <taxon>Eukaryota</taxon>
        <taxon>Fungi</taxon>
        <taxon>Dikarya</taxon>
        <taxon>Ascomycota</taxon>
        <taxon>Pezizomycotina</taxon>
        <taxon>Pezizomycetes</taxon>
        <taxon>Pezizales</taxon>
        <taxon>Tuberaceae</taxon>
        <taxon>Tuber</taxon>
    </lineage>
</organism>
<accession>A0A317T1D7</accession>
<reference evidence="4 5" key="1">
    <citation type="submission" date="2018-03" db="EMBL/GenBank/DDBJ databases">
        <title>Genomes of Pezizomycetes fungi and the evolution of truffles.</title>
        <authorList>
            <person name="Murat C."/>
            <person name="Payen T."/>
            <person name="Noel B."/>
            <person name="Kuo A."/>
            <person name="Martin F.M."/>
        </authorList>
    </citation>
    <scope>NUCLEOTIDE SEQUENCE [LARGE SCALE GENOMIC DNA]</scope>
    <source>
        <strain evidence="4">091103-1</strain>
    </source>
</reference>
<dbReference type="InterPro" id="IPR046347">
    <property type="entry name" value="bZIP_sf"/>
</dbReference>
<evidence type="ECO:0000256" key="1">
    <source>
        <dbReference type="ARBA" id="ARBA00004123"/>
    </source>
</evidence>
<dbReference type="STRING" id="42249.A0A317T1D7"/>
<evidence type="ECO:0000256" key="3">
    <source>
        <dbReference type="SAM" id="MobiDB-lite"/>
    </source>
</evidence>
<dbReference type="PANTHER" id="PTHR40621">
    <property type="entry name" value="TRANSCRIPTION FACTOR KAPC-RELATED"/>
    <property type="match status" value="1"/>
</dbReference>
<feature type="region of interest" description="Disordered" evidence="3">
    <location>
        <begin position="53"/>
        <end position="96"/>
    </location>
</feature>
<dbReference type="AlphaFoldDB" id="A0A317T1D7"/>
<proteinExistence type="predicted"/>
<dbReference type="GO" id="GO:0001228">
    <property type="term" value="F:DNA-binding transcription activator activity, RNA polymerase II-specific"/>
    <property type="evidence" value="ECO:0007669"/>
    <property type="project" value="TreeGrafter"/>
</dbReference>
<comment type="subcellular location">
    <subcellularLocation>
        <location evidence="1">Nucleus</location>
    </subcellularLocation>
</comment>
<evidence type="ECO:0000313" key="5">
    <source>
        <dbReference type="Proteomes" id="UP000246991"/>
    </source>
</evidence>
<feature type="region of interest" description="Disordered" evidence="3">
    <location>
        <begin position="1"/>
        <end position="41"/>
    </location>
</feature>